<dbReference type="SUPFAM" id="SSF109604">
    <property type="entry name" value="HD-domain/PDEase-like"/>
    <property type="match status" value="1"/>
</dbReference>
<name>A0A0K2VMN7_MESPL</name>
<dbReference type="AlphaFoldDB" id="A0A0K2VMN7"/>
<sequence length="209" mass="23366">MADTLEQMKAASIRRAIGPTILLGSGTYFDFEAPELSALTIEDVAYGLAFEGRFSGQCYSRLLERRAFYSVAEHCVRMSAAVPPEHAYDALMHELGEATCGDMNGPLKSLCPDFKAIEKRCEAAGFSRFAVPMRDRDLIKLADLRMLVTERRDLLRWNGEPWAARHLVAEPFRNRTVGAGSCRLRVSRPLRRACTREREGGGLWLIASP</sequence>
<protein>
    <submittedName>
        <fullName evidence="1">Uncharacterized protein</fullName>
    </submittedName>
</protein>
<reference evidence="2" key="1">
    <citation type="submission" date="2014-08" db="EMBL/GenBank/DDBJ databases">
        <authorList>
            <person name="Edwards T."/>
        </authorList>
    </citation>
    <scope>NUCLEOTIDE SEQUENCE [LARGE SCALE GENOMIC DNA]</scope>
</reference>
<evidence type="ECO:0000313" key="2">
    <source>
        <dbReference type="Proteomes" id="UP000182888"/>
    </source>
</evidence>
<dbReference type="Gene3D" id="1.10.3210.10">
    <property type="entry name" value="Hypothetical protein af1432"/>
    <property type="match status" value="1"/>
</dbReference>
<evidence type="ECO:0000313" key="1">
    <source>
        <dbReference type="EMBL" id="CDX49164.1"/>
    </source>
</evidence>
<dbReference type="EMBL" id="CCND01000001">
    <property type="protein sequence ID" value="CDX49164.1"/>
    <property type="molecule type" value="Genomic_DNA"/>
</dbReference>
<dbReference type="Proteomes" id="UP000182888">
    <property type="component" value="Unassembled WGS sequence"/>
</dbReference>
<proteinExistence type="predicted"/>
<gene>
    <name evidence="1" type="ORF">MPL1032_10225</name>
</gene>
<organism evidence="1 2">
    <name type="scientific">Mesorhizobium plurifarium</name>
    <dbReference type="NCBI Taxonomy" id="69974"/>
    <lineage>
        <taxon>Bacteria</taxon>
        <taxon>Pseudomonadati</taxon>
        <taxon>Pseudomonadota</taxon>
        <taxon>Alphaproteobacteria</taxon>
        <taxon>Hyphomicrobiales</taxon>
        <taxon>Phyllobacteriaceae</taxon>
        <taxon>Mesorhizobium</taxon>
    </lineage>
</organism>
<accession>A0A0K2VMN7</accession>